<dbReference type="SUPFAM" id="SSF54427">
    <property type="entry name" value="NTF2-like"/>
    <property type="match status" value="1"/>
</dbReference>
<name>A0A1E5SZH3_9BACT</name>
<protein>
    <recommendedName>
        <fullName evidence="4">DUF4440 domain-containing protein</fullName>
    </recommendedName>
</protein>
<sequence>MRNFFALALRLTISTSLFAQEAKPEDVKSADAILTALYDVISGPAGEKRDWDRMKSLFIPEGRLMPTGKGQNGVSYRVWTVQEYIDQAGASLEKNGFFEVEVSRKIESYGTISHVFSTYESRRTLEDKEPFARGINSIQLLNDGDRWWIVSVFWMGETPEFQLPKKYLKKVKKKRGA</sequence>
<evidence type="ECO:0000313" key="2">
    <source>
        <dbReference type="EMBL" id="OEK04528.1"/>
    </source>
</evidence>
<dbReference type="Gene3D" id="3.10.450.50">
    <property type="match status" value="1"/>
</dbReference>
<gene>
    <name evidence="2" type="ORF">BFP71_13760</name>
</gene>
<keyword evidence="3" id="KW-1185">Reference proteome</keyword>
<evidence type="ECO:0000313" key="3">
    <source>
        <dbReference type="Proteomes" id="UP000095552"/>
    </source>
</evidence>
<dbReference type="OrthoDB" id="5379939at2"/>
<feature type="chain" id="PRO_5009185730" description="DUF4440 domain-containing protein" evidence="1">
    <location>
        <begin position="20"/>
        <end position="177"/>
    </location>
</feature>
<dbReference type="Proteomes" id="UP000095552">
    <property type="component" value="Unassembled WGS sequence"/>
</dbReference>
<evidence type="ECO:0008006" key="4">
    <source>
        <dbReference type="Google" id="ProtNLM"/>
    </source>
</evidence>
<dbReference type="InterPro" id="IPR032710">
    <property type="entry name" value="NTF2-like_dom_sf"/>
</dbReference>
<dbReference type="RefSeq" id="WP_069836033.1">
    <property type="nucleotide sequence ID" value="NZ_MDGQ01000005.1"/>
</dbReference>
<comment type="caution">
    <text evidence="2">The sequence shown here is derived from an EMBL/GenBank/DDBJ whole genome shotgun (WGS) entry which is preliminary data.</text>
</comment>
<reference evidence="2 3" key="1">
    <citation type="submission" date="2016-08" db="EMBL/GenBank/DDBJ databases">
        <title>Draft genome of Fabibacter sp. strain SK-8.</title>
        <authorList>
            <person name="Wong S.-K."/>
            <person name="Hamasaki K."/>
            <person name="Yoshizawa S."/>
        </authorList>
    </citation>
    <scope>NUCLEOTIDE SEQUENCE [LARGE SCALE GENOMIC DNA]</scope>
    <source>
        <strain evidence="2 3">SK-8</strain>
    </source>
</reference>
<dbReference type="AlphaFoldDB" id="A0A1E5SZH3"/>
<evidence type="ECO:0000256" key="1">
    <source>
        <dbReference type="SAM" id="SignalP"/>
    </source>
</evidence>
<feature type="signal peptide" evidence="1">
    <location>
        <begin position="1"/>
        <end position="19"/>
    </location>
</feature>
<dbReference type="STRING" id="1563681.BFP71_13760"/>
<accession>A0A1E5SZH3</accession>
<proteinExistence type="predicted"/>
<organism evidence="2 3">
    <name type="scientific">Roseivirga misakiensis</name>
    <dbReference type="NCBI Taxonomy" id="1563681"/>
    <lineage>
        <taxon>Bacteria</taxon>
        <taxon>Pseudomonadati</taxon>
        <taxon>Bacteroidota</taxon>
        <taxon>Cytophagia</taxon>
        <taxon>Cytophagales</taxon>
        <taxon>Roseivirgaceae</taxon>
        <taxon>Roseivirga</taxon>
    </lineage>
</organism>
<dbReference type="EMBL" id="MDGQ01000005">
    <property type="protein sequence ID" value="OEK04528.1"/>
    <property type="molecule type" value="Genomic_DNA"/>
</dbReference>
<keyword evidence="1" id="KW-0732">Signal</keyword>